<keyword evidence="2" id="KW-1185">Reference proteome</keyword>
<evidence type="ECO:0000313" key="1">
    <source>
        <dbReference type="EMBL" id="RNA43825.1"/>
    </source>
</evidence>
<evidence type="ECO:0000313" key="2">
    <source>
        <dbReference type="Proteomes" id="UP000276133"/>
    </source>
</evidence>
<proteinExistence type="predicted"/>
<gene>
    <name evidence="1" type="ORF">BpHYR1_020677</name>
</gene>
<accession>A0A3M7T757</accession>
<sequence length="131" mass="15513">MASERDRFLEKIPPQHLLVIVKQIQLFVLYPGILGFVGNNYHGQYQRSQYHYKNKQIKPRLIDGFYYLIVASWLGQVEKCSECHSHSKDRFECDNKRQIKFGAFLSSAIFLPLNRWLVWDVSGWRAREPLP</sequence>
<dbReference type="AlphaFoldDB" id="A0A3M7T757"/>
<organism evidence="1 2">
    <name type="scientific">Brachionus plicatilis</name>
    <name type="common">Marine rotifer</name>
    <name type="synonym">Brachionus muelleri</name>
    <dbReference type="NCBI Taxonomy" id="10195"/>
    <lineage>
        <taxon>Eukaryota</taxon>
        <taxon>Metazoa</taxon>
        <taxon>Spiralia</taxon>
        <taxon>Gnathifera</taxon>
        <taxon>Rotifera</taxon>
        <taxon>Eurotatoria</taxon>
        <taxon>Monogononta</taxon>
        <taxon>Pseudotrocha</taxon>
        <taxon>Ploima</taxon>
        <taxon>Brachionidae</taxon>
        <taxon>Brachionus</taxon>
    </lineage>
</organism>
<reference evidence="1 2" key="1">
    <citation type="journal article" date="2018" name="Sci. Rep.">
        <title>Genomic signatures of local adaptation to the degree of environmental predictability in rotifers.</title>
        <authorList>
            <person name="Franch-Gras L."/>
            <person name="Hahn C."/>
            <person name="Garcia-Roger E.M."/>
            <person name="Carmona M.J."/>
            <person name="Serra M."/>
            <person name="Gomez A."/>
        </authorList>
    </citation>
    <scope>NUCLEOTIDE SEQUENCE [LARGE SCALE GENOMIC DNA]</scope>
    <source>
        <strain evidence="1">HYR1</strain>
    </source>
</reference>
<dbReference type="Proteomes" id="UP000276133">
    <property type="component" value="Unassembled WGS sequence"/>
</dbReference>
<protein>
    <submittedName>
        <fullName evidence="1">Uncharacterized protein</fullName>
    </submittedName>
</protein>
<name>A0A3M7T757_BRAPC</name>
<dbReference type="EMBL" id="REGN01000174">
    <property type="protein sequence ID" value="RNA43825.1"/>
    <property type="molecule type" value="Genomic_DNA"/>
</dbReference>
<comment type="caution">
    <text evidence="1">The sequence shown here is derived from an EMBL/GenBank/DDBJ whole genome shotgun (WGS) entry which is preliminary data.</text>
</comment>